<dbReference type="InterPro" id="IPR023393">
    <property type="entry name" value="START-like_dom_sf"/>
</dbReference>
<dbReference type="AlphaFoldDB" id="A0A6A1VTG2"/>
<evidence type="ECO:0000259" key="1">
    <source>
        <dbReference type="SMART" id="SM01037"/>
    </source>
</evidence>
<protein>
    <submittedName>
        <fullName evidence="2">MLP-like protein 43</fullName>
    </submittedName>
</protein>
<dbReference type="InterPro" id="IPR000916">
    <property type="entry name" value="Bet_v_I/MLP"/>
</dbReference>
<dbReference type="SMART" id="SM01037">
    <property type="entry name" value="Bet_v_1"/>
    <property type="match status" value="1"/>
</dbReference>
<dbReference type="PANTHER" id="PTHR31907">
    <property type="entry name" value="MLP-LIKE PROTEIN 423"/>
    <property type="match status" value="1"/>
</dbReference>
<dbReference type="GO" id="GO:0006952">
    <property type="term" value="P:defense response"/>
    <property type="evidence" value="ECO:0007669"/>
    <property type="project" value="InterPro"/>
</dbReference>
<accession>A0A6A1VTG2</accession>
<organism evidence="2 3">
    <name type="scientific">Morella rubra</name>
    <name type="common">Chinese bayberry</name>
    <dbReference type="NCBI Taxonomy" id="262757"/>
    <lineage>
        <taxon>Eukaryota</taxon>
        <taxon>Viridiplantae</taxon>
        <taxon>Streptophyta</taxon>
        <taxon>Embryophyta</taxon>
        <taxon>Tracheophyta</taxon>
        <taxon>Spermatophyta</taxon>
        <taxon>Magnoliopsida</taxon>
        <taxon>eudicotyledons</taxon>
        <taxon>Gunneridae</taxon>
        <taxon>Pentapetalae</taxon>
        <taxon>rosids</taxon>
        <taxon>fabids</taxon>
        <taxon>Fagales</taxon>
        <taxon>Myricaceae</taxon>
        <taxon>Morella</taxon>
    </lineage>
</organism>
<gene>
    <name evidence="2" type="ORF">CJ030_MR4G018013</name>
</gene>
<proteinExistence type="predicted"/>
<dbReference type="Proteomes" id="UP000516437">
    <property type="component" value="Chromosome 4"/>
</dbReference>
<evidence type="ECO:0000313" key="3">
    <source>
        <dbReference type="Proteomes" id="UP000516437"/>
    </source>
</evidence>
<dbReference type="Gene3D" id="3.30.530.20">
    <property type="match status" value="1"/>
</dbReference>
<dbReference type="EMBL" id="RXIC02000022">
    <property type="protein sequence ID" value="KAB1215227.1"/>
    <property type="molecule type" value="Genomic_DNA"/>
</dbReference>
<feature type="domain" description="Bet v I/Major latex protein" evidence="1">
    <location>
        <begin position="2"/>
        <end position="127"/>
    </location>
</feature>
<sequence length="127" mass="14422">MSLFGKLEVEVEIKAPAHMFHEVNTTGTPELPNICPQFIQKVDLLEGEWGEEGSIVCCYFLVDGKIVVSKEVLEVVDNVNLSITFKLIGGPLLELYKNVKFIVESKPKSEGGLVRNNFEYEKLRWMF</sequence>
<dbReference type="Pfam" id="PF00407">
    <property type="entry name" value="Bet_v_1"/>
    <property type="match status" value="1"/>
</dbReference>
<evidence type="ECO:0000313" key="2">
    <source>
        <dbReference type="EMBL" id="KAB1215227.1"/>
    </source>
</evidence>
<name>A0A6A1VTG2_9ROSI</name>
<comment type="caution">
    <text evidence="2">The sequence shown here is derived from an EMBL/GenBank/DDBJ whole genome shotgun (WGS) entry which is preliminary data.</text>
</comment>
<dbReference type="SUPFAM" id="SSF55961">
    <property type="entry name" value="Bet v1-like"/>
    <property type="match status" value="1"/>
</dbReference>
<dbReference type="InterPro" id="IPR051761">
    <property type="entry name" value="MLP-like_ligand-binding"/>
</dbReference>
<dbReference type="OrthoDB" id="1858121at2759"/>
<keyword evidence="3" id="KW-1185">Reference proteome</keyword>
<reference evidence="2 3" key="1">
    <citation type="journal article" date="2019" name="Plant Biotechnol. J.">
        <title>The red bayberry genome and genetic basis of sex determination.</title>
        <authorList>
            <person name="Jia H.M."/>
            <person name="Jia H.J."/>
            <person name="Cai Q.L."/>
            <person name="Wang Y."/>
            <person name="Zhao H.B."/>
            <person name="Yang W.F."/>
            <person name="Wang G.Y."/>
            <person name="Li Y.H."/>
            <person name="Zhan D.L."/>
            <person name="Shen Y.T."/>
            <person name="Niu Q.F."/>
            <person name="Chang L."/>
            <person name="Qiu J."/>
            <person name="Zhao L."/>
            <person name="Xie H.B."/>
            <person name="Fu W.Y."/>
            <person name="Jin J."/>
            <person name="Li X.W."/>
            <person name="Jiao Y."/>
            <person name="Zhou C.C."/>
            <person name="Tu T."/>
            <person name="Chai C.Y."/>
            <person name="Gao J.L."/>
            <person name="Fan L.J."/>
            <person name="van de Weg E."/>
            <person name="Wang J.Y."/>
            <person name="Gao Z.S."/>
        </authorList>
    </citation>
    <scope>NUCLEOTIDE SEQUENCE [LARGE SCALE GENOMIC DNA]</scope>
    <source>
        <tissue evidence="2">Leaves</tissue>
    </source>
</reference>